<dbReference type="PANTHER" id="PTHR38688">
    <property type="entry name" value="PYR_REDOX_2 DOMAIN-CONTAINING PROTEIN"/>
    <property type="match status" value="1"/>
</dbReference>
<dbReference type="Gene3D" id="3.50.50.60">
    <property type="entry name" value="FAD/NAD(P)-binding domain"/>
    <property type="match status" value="1"/>
</dbReference>
<dbReference type="InterPro" id="IPR025700">
    <property type="entry name" value="Lys/Orn_oxygenase"/>
</dbReference>
<evidence type="ECO:0008006" key="10">
    <source>
        <dbReference type="Google" id="ProtNLM"/>
    </source>
</evidence>
<gene>
    <name evidence="8" type="ORF">EA58_20745</name>
</gene>
<reference evidence="8 9" key="1">
    <citation type="submission" date="2014-04" db="EMBL/GenBank/DDBJ databases">
        <title>Draft genome sequence of Photobacterium halotolerans S2753: a solonamide, ngercheumicin and holomycin producer.</title>
        <authorList>
            <person name="Machado H.R."/>
            <person name="Gram L."/>
        </authorList>
    </citation>
    <scope>NUCLEOTIDE SEQUENCE [LARGE SCALE GENOMIC DNA]</scope>
    <source>
        <strain evidence="8 9">S2753</strain>
    </source>
</reference>
<dbReference type="AlphaFoldDB" id="A0A066RL78"/>
<evidence type="ECO:0000256" key="3">
    <source>
        <dbReference type="ARBA" id="ARBA00007588"/>
    </source>
</evidence>
<dbReference type="Pfam" id="PF13434">
    <property type="entry name" value="Lys_Orn_oxgnase"/>
    <property type="match status" value="1"/>
</dbReference>
<dbReference type="InterPro" id="IPR053275">
    <property type="entry name" value="Agnestin_monoxygenase"/>
</dbReference>
<evidence type="ECO:0000256" key="5">
    <source>
        <dbReference type="ARBA" id="ARBA00022827"/>
    </source>
</evidence>
<keyword evidence="6" id="KW-0521">NADP</keyword>
<dbReference type="PANTHER" id="PTHR38688:SF1">
    <property type="entry name" value="FAD_NAD(P)-BINDING DOMAIN-CONTAINING PROTEIN"/>
    <property type="match status" value="1"/>
</dbReference>
<evidence type="ECO:0000256" key="4">
    <source>
        <dbReference type="ARBA" id="ARBA00022630"/>
    </source>
</evidence>
<evidence type="ECO:0000313" key="8">
    <source>
        <dbReference type="EMBL" id="KDM89881.1"/>
    </source>
</evidence>
<evidence type="ECO:0000256" key="6">
    <source>
        <dbReference type="ARBA" id="ARBA00022857"/>
    </source>
</evidence>
<organism evidence="8 9">
    <name type="scientific">Photobacterium galatheae</name>
    <dbReference type="NCBI Taxonomy" id="1654360"/>
    <lineage>
        <taxon>Bacteria</taxon>
        <taxon>Pseudomonadati</taxon>
        <taxon>Pseudomonadota</taxon>
        <taxon>Gammaproteobacteria</taxon>
        <taxon>Vibrionales</taxon>
        <taxon>Vibrionaceae</taxon>
        <taxon>Photobacterium</taxon>
    </lineage>
</organism>
<keyword evidence="9" id="KW-1185">Reference proteome</keyword>
<keyword evidence="5" id="KW-0274">FAD</keyword>
<dbReference type="Proteomes" id="UP000027192">
    <property type="component" value="Unassembled WGS sequence"/>
</dbReference>
<dbReference type="SUPFAM" id="SSF51905">
    <property type="entry name" value="FAD/NAD(P)-binding domain"/>
    <property type="match status" value="1"/>
</dbReference>
<dbReference type="OrthoDB" id="9059413at2"/>
<evidence type="ECO:0000313" key="9">
    <source>
        <dbReference type="Proteomes" id="UP000027192"/>
    </source>
</evidence>
<evidence type="ECO:0000256" key="2">
    <source>
        <dbReference type="ARBA" id="ARBA00004924"/>
    </source>
</evidence>
<evidence type="ECO:0000256" key="1">
    <source>
        <dbReference type="ARBA" id="ARBA00001974"/>
    </source>
</evidence>
<comment type="similarity">
    <text evidence="3">Belongs to the lysine N(6)-hydroxylase/L-ornithine N(5)-oxygenase family.</text>
</comment>
<sequence>MNKNLYDVVMCGAGPANTSLIPDIIENEEIKSCLILEKTNVVGSGELKKYQITANSLGCVFLEKFDDCDRALSQHIRATEAWKYLSDHQDKAVELKVVGEYLEKLSEFIQEDHACCEKFTLMTEAEVCKVKHTDSGVYEITYRKGEKSHTVIAKKVLFNIGGKPRKPRLIPDIQTVNSSEIINCSYDEAIQAQKMNRISILGSSHSAVSCMIRLIEQLNYQGNIDLLVNKDFKLFYDSPESATADGYKFSEEDMCLQSKRINRYSGLRYDSFSFAQKLNHGHYPNIHITNIEGLSDEEIIQKINRSDLLVNCTGYESKLVNIVDQNDTEVEFEHDRYGLITDSKLSPILKSGQSLLNFHTFGLGSGVKTGGDCGGESNFDGRIDGVWVYQHIIPKIVFSNELK</sequence>
<dbReference type="RefSeq" id="WP_036756975.1">
    <property type="nucleotide sequence ID" value="NZ_JAGSGC010000018.1"/>
</dbReference>
<keyword evidence="4" id="KW-0285">Flavoprotein</keyword>
<comment type="caution">
    <text evidence="8">The sequence shown here is derived from an EMBL/GenBank/DDBJ whole genome shotgun (WGS) entry which is preliminary data.</text>
</comment>
<evidence type="ECO:0000256" key="7">
    <source>
        <dbReference type="ARBA" id="ARBA00023002"/>
    </source>
</evidence>
<name>A0A066RL78_9GAMM</name>
<dbReference type="STRING" id="1654360.EA58_20745"/>
<proteinExistence type="inferred from homology"/>
<keyword evidence="7" id="KW-0560">Oxidoreductase</keyword>
<dbReference type="GO" id="GO:0016491">
    <property type="term" value="F:oxidoreductase activity"/>
    <property type="evidence" value="ECO:0007669"/>
    <property type="project" value="UniProtKB-KW"/>
</dbReference>
<protein>
    <recommendedName>
        <fullName evidence="10">Pyridine nucleotide-disulfide oxidoreductase</fullName>
    </recommendedName>
</protein>
<comment type="pathway">
    <text evidence="2">Siderophore biosynthesis.</text>
</comment>
<dbReference type="EMBL" id="JMIB01000043">
    <property type="protein sequence ID" value="KDM89881.1"/>
    <property type="molecule type" value="Genomic_DNA"/>
</dbReference>
<accession>A0A066RL78</accession>
<comment type="cofactor">
    <cofactor evidence="1">
        <name>FAD</name>
        <dbReference type="ChEBI" id="CHEBI:57692"/>
    </cofactor>
</comment>
<dbReference type="InterPro" id="IPR036188">
    <property type="entry name" value="FAD/NAD-bd_sf"/>
</dbReference>